<dbReference type="PANTHER" id="PTHR15954:SF4">
    <property type="entry name" value="VACUOLAR PROTEIN SORTING-ASSOCIATED PROTEIN 51 HOMOLOG"/>
    <property type="match status" value="1"/>
</dbReference>
<dbReference type="GO" id="GO:0048193">
    <property type="term" value="P:Golgi vesicle transport"/>
    <property type="evidence" value="ECO:0007669"/>
    <property type="project" value="TreeGrafter"/>
</dbReference>
<evidence type="ECO:0000313" key="5">
    <source>
        <dbReference type="Proteomes" id="UP000217199"/>
    </source>
</evidence>
<comment type="subunit">
    <text evidence="2">Component of the Golgi-associated retrograde protein (GARP) complex.</text>
</comment>
<feature type="compositionally biased region" description="Polar residues" evidence="3">
    <location>
        <begin position="97"/>
        <end position="108"/>
    </location>
</feature>
<dbReference type="GO" id="GO:0042147">
    <property type="term" value="P:retrograde transport, endosome to Golgi"/>
    <property type="evidence" value="ECO:0007669"/>
    <property type="project" value="UniProtKB-UniRule"/>
</dbReference>
<name>A0A286U9J9_9AGAM</name>
<dbReference type="GO" id="GO:0000938">
    <property type="term" value="C:GARP complex"/>
    <property type="evidence" value="ECO:0007669"/>
    <property type="project" value="UniProtKB-UniRule"/>
</dbReference>
<keyword evidence="2" id="KW-0813">Transport</keyword>
<dbReference type="GO" id="GO:0007030">
    <property type="term" value="P:Golgi organization"/>
    <property type="evidence" value="ECO:0007669"/>
    <property type="project" value="UniProtKB-UniRule"/>
</dbReference>
<comment type="subcellular location">
    <subcellularLocation>
        <location evidence="2">Golgi apparatus</location>
        <location evidence="2">trans-Golgi network</location>
    </subcellularLocation>
</comment>
<sequence length="238" mass="25423">MSTPSSTSSTPFSTPSRTRTTPRPPMSPALPHSPTPSTSNTISSPLSKSAIQGPGRSVTPNARIPSSSLTPGNQTPSGSNGVANGSGVGGWNDLPQGLTSPNSLSKTPSGRGRARDLLRKHYGLGVGPPPPSGKPLDPMNIDSPVFDAKSYYEQLITTSSLSTLLKRENELLSEIRQLDSERQSLVYNHHHELIAASDTISAMKSRAESIDADLDKLRVAFSEISRLNEELNIENDQR</sequence>
<dbReference type="PANTHER" id="PTHR15954">
    <property type="entry name" value="VACUOLAR PROTEIN SORTING-ASSOCIATED PROTEIN 51 HOMOLOG"/>
    <property type="match status" value="1"/>
</dbReference>
<proteinExistence type="inferred from homology"/>
<feature type="compositionally biased region" description="Low complexity" evidence="3">
    <location>
        <begin position="1"/>
        <end position="21"/>
    </location>
</feature>
<dbReference type="InParanoid" id="A0A286U9J9"/>
<evidence type="ECO:0000256" key="2">
    <source>
        <dbReference type="RuleBase" id="RU368010"/>
    </source>
</evidence>
<accession>A0A286U9J9</accession>
<keyword evidence="5" id="KW-1185">Reference proteome</keyword>
<evidence type="ECO:0000313" key="4">
    <source>
        <dbReference type="EMBL" id="PAV16226.1"/>
    </source>
</evidence>
<evidence type="ECO:0000256" key="1">
    <source>
        <dbReference type="ARBA" id="ARBA00006080"/>
    </source>
</evidence>
<evidence type="ECO:0000256" key="3">
    <source>
        <dbReference type="SAM" id="MobiDB-lite"/>
    </source>
</evidence>
<dbReference type="GO" id="GO:1990745">
    <property type="term" value="C:EARP complex"/>
    <property type="evidence" value="ECO:0007669"/>
    <property type="project" value="TreeGrafter"/>
</dbReference>
<dbReference type="EMBL" id="NBII01000008">
    <property type="protein sequence ID" value="PAV16226.1"/>
    <property type="molecule type" value="Genomic_DNA"/>
</dbReference>
<keyword evidence="2" id="KW-0653">Protein transport</keyword>
<dbReference type="InterPro" id="IPR014812">
    <property type="entry name" value="Vps51"/>
</dbReference>
<feature type="compositionally biased region" description="Low complexity" evidence="3">
    <location>
        <begin position="35"/>
        <end position="49"/>
    </location>
</feature>
<dbReference type="STRING" id="2282107.A0A286U9J9"/>
<feature type="region of interest" description="Disordered" evidence="3">
    <location>
        <begin position="1"/>
        <end position="112"/>
    </location>
</feature>
<dbReference type="GO" id="GO:0015031">
    <property type="term" value="P:protein transport"/>
    <property type="evidence" value="ECO:0007669"/>
    <property type="project" value="UniProtKB-UniRule"/>
</dbReference>
<dbReference type="GO" id="GO:0006869">
    <property type="term" value="P:lipid transport"/>
    <property type="evidence" value="ECO:0007669"/>
    <property type="project" value="UniProtKB-UniRule"/>
</dbReference>
<dbReference type="Proteomes" id="UP000217199">
    <property type="component" value="Unassembled WGS sequence"/>
</dbReference>
<comment type="similarity">
    <text evidence="1 2">Belongs to the VPS51 family.</text>
</comment>
<feature type="compositionally biased region" description="Polar residues" evidence="3">
    <location>
        <begin position="58"/>
        <end position="76"/>
    </location>
</feature>
<dbReference type="GO" id="GO:0005829">
    <property type="term" value="C:cytosol"/>
    <property type="evidence" value="ECO:0007669"/>
    <property type="project" value="GOC"/>
</dbReference>
<dbReference type="GO" id="GO:0032456">
    <property type="term" value="P:endocytic recycling"/>
    <property type="evidence" value="ECO:0007669"/>
    <property type="project" value="TreeGrafter"/>
</dbReference>
<dbReference type="Pfam" id="PF08700">
    <property type="entry name" value="VPS51_Exo84_N"/>
    <property type="match status" value="1"/>
</dbReference>
<feature type="compositionally biased region" description="Pro residues" evidence="3">
    <location>
        <begin position="22"/>
        <end position="34"/>
    </location>
</feature>
<comment type="function">
    <text evidence="2">Acts as component of the GARP complex that is involved in retrograde transport from early and late endosomes to the trans-Golgi network (TGN).</text>
</comment>
<comment type="caution">
    <text evidence="4">The sequence shown here is derived from an EMBL/GenBank/DDBJ whole genome shotgun (WGS) entry which is preliminary data.</text>
</comment>
<gene>
    <name evidence="4" type="ORF">PNOK_0784600</name>
</gene>
<keyword evidence="2" id="KW-0445">Lipid transport</keyword>
<dbReference type="OrthoDB" id="203678at2759"/>
<dbReference type="GO" id="GO:0016020">
    <property type="term" value="C:membrane"/>
    <property type="evidence" value="ECO:0007669"/>
    <property type="project" value="TreeGrafter"/>
</dbReference>
<organism evidence="4 5">
    <name type="scientific">Pyrrhoderma noxium</name>
    <dbReference type="NCBI Taxonomy" id="2282107"/>
    <lineage>
        <taxon>Eukaryota</taxon>
        <taxon>Fungi</taxon>
        <taxon>Dikarya</taxon>
        <taxon>Basidiomycota</taxon>
        <taxon>Agaricomycotina</taxon>
        <taxon>Agaricomycetes</taxon>
        <taxon>Hymenochaetales</taxon>
        <taxon>Hymenochaetaceae</taxon>
        <taxon>Pyrrhoderma</taxon>
    </lineage>
</organism>
<dbReference type="AlphaFoldDB" id="A0A286U9J9"/>
<protein>
    <recommendedName>
        <fullName evidence="2">Vacuolar protein sorting-associated protein 51 homolog</fullName>
    </recommendedName>
</protein>
<keyword evidence="2" id="KW-0333">Golgi apparatus</keyword>
<reference evidence="4 5" key="1">
    <citation type="journal article" date="2017" name="Mol. Ecol.">
        <title>Comparative and population genomic landscape of Phellinus noxius: A hypervariable fungus causing root rot in trees.</title>
        <authorList>
            <person name="Chung C.L."/>
            <person name="Lee T.J."/>
            <person name="Akiba M."/>
            <person name="Lee H.H."/>
            <person name="Kuo T.H."/>
            <person name="Liu D."/>
            <person name="Ke H.M."/>
            <person name="Yokoi T."/>
            <person name="Roa M.B."/>
            <person name="Lu M.J."/>
            <person name="Chang Y.Y."/>
            <person name="Ann P.J."/>
            <person name="Tsai J.N."/>
            <person name="Chen C.Y."/>
            <person name="Tzean S.S."/>
            <person name="Ota Y."/>
            <person name="Hattori T."/>
            <person name="Sahashi N."/>
            <person name="Liou R.F."/>
            <person name="Kikuchi T."/>
            <person name="Tsai I.J."/>
        </authorList>
    </citation>
    <scope>NUCLEOTIDE SEQUENCE [LARGE SCALE GENOMIC DNA]</scope>
    <source>
        <strain evidence="4 5">FFPRI411160</strain>
    </source>
</reference>